<feature type="compositionally biased region" description="Basic and acidic residues" evidence="1">
    <location>
        <begin position="290"/>
        <end position="309"/>
    </location>
</feature>
<organism evidence="2 3">
    <name type="scientific">Enterococcus lacertideformus</name>
    <dbReference type="NCBI Taxonomy" id="2771493"/>
    <lineage>
        <taxon>Bacteria</taxon>
        <taxon>Bacillati</taxon>
        <taxon>Bacillota</taxon>
        <taxon>Bacilli</taxon>
        <taxon>Lactobacillales</taxon>
        <taxon>Enterococcaceae</taxon>
        <taxon>Enterococcus</taxon>
    </lineage>
</organism>
<name>A0A931FCB2_9ENTE</name>
<proteinExistence type="predicted"/>
<sequence>MPNENEKFIRENIENYIGIVNNEIKDLPSLKKMIRVMEEIELWPSFISSDMFNQALGKFRLSPDELAQVRRESMEVYGKIVNDEIEGLSSSARVDRVMKGKDIWATSPYMIDQYFRNLQLTSDELAQARSKSMEFYIEIVNNEIKDLPSVEKIARVIPEVELWSSFISSDMFNQALDKLRLTPDERVQVRSESIEVYTETWNKVVEDLLSLEYGDRVMVESEKTNEEFITLQAKNAQNRTEKSESVFKPVIAPKPKDVQNRTEKPVIATNPEDAQNIASKPAWLASKIKDAQNRTEKSKNSSKPIEKHAFFNIVKQAAEQNNGKEKSSFPKTKSFQRN</sequence>
<evidence type="ECO:0000313" key="2">
    <source>
        <dbReference type="EMBL" id="MBF8807616.1"/>
    </source>
</evidence>
<feature type="region of interest" description="Disordered" evidence="1">
    <location>
        <begin position="290"/>
        <end position="338"/>
    </location>
</feature>
<gene>
    <name evidence="2" type="ORF">IC227_03535</name>
</gene>
<dbReference type="AlphaFoldDB" id="A0A931FCB2"/>
<comment type="caution">
    <text evidence="2">The sequence shown here is derived from an EMBL/GenBank/DDBJ whole genome shotgun (WGS) entry which is preliminary data.</text>
</comment>
<keyword evidence="3" id="KW-1185">Reference proteome</keyword>
<evidence type="ECO:0000256" key="1">
    <source>
        <dbReference type="SAM" id="MobiDB-lite"/>
    </source>
</evidence>
<accession>A0A931FCB2</accession>
<dbReference type="Proteomes" id="UP000637757">
    <property type="component" value="Unassembled WGS sequence"/>
</dbReference>
<dbReference type="EMBL" id="JADAKE010000010">
    <property type="protein sequence ID" value="MBF8807616.1"/>
    <property type="molecule type" value="Genomic_DNA"/>
</dbReference>
<reference evidence="2" key="1">
    <citation type="submission" date="2020-09" db="EMBL/GenBank/DDBJ databases">
        <title>Genomic insights into the novelty and pathogenicity of a unique biofilm-forming Enterococcus sp. bacteria (Enterococcus lacertideformus) identified in reptiles.</title>
        <authorList>
            <person name="Agius J.E."/>
            <person name="Phalen D.N."/>
            <person name="Rose K."/>
            <person name="Eden J.-S."/>
        </authorList>
    </citation>
    <scope>NUCLEOTIDE SEQUENCE</scope>
    <source>
        <strain evidence="2">PHRS 0518</strain>
    </source>
</reference>
<protein>
    <submittedName>
        <fullName evidence="2">Uncharacterized protein</fullName>
    </submittedName>
</protein>
<feature type="compositionally biased region" description="Polar residues" evidence="1">
    <location>
        <begin position="329"/>
        <end position="338"/>
    </location>
</feature>
<evidence type="ECO:0000313" key="3">
    <source>
        <dbReference type="Proteomes" id="UP000637757"/>
    </source>
</evidence>